<evidence type="ECO:0000256" key="2">
    <source>
        <dbReference type="ARBA" id="ARBA00022692"/>
    </source>
</evidence>
<evidence type="ECO:0000313" key="7">
    <source>
        <dbReference type="EMBL" id="KAJ5380314.1"/>
    </source>
</evidence>
<feature type="transmembrane region" description="Helical" evidence="5">
    <location>
        <begin position="41"/>
        <end position="66"/>
    </location>
</feature>
<keyword evidence="8" id="KW-1185">Reference proteome</keyword>
<dbReference type="AlphaFoldDB" id="A0A9W9SN33"/>
<accession>A0A9W9SN33</accession>
<evidence type="ECO:0000259" key="6">
    <source>
        <dbReference type="Pfam" id="PF01284"/>
    </source>
</evidence>
<dbReference type="PANTHER" id="PTHR39608:SF2">
    <property type="entry name" value="MARVEL DOMAIN-CONTAINING PROTEIN"/>
    <property type="match status" value="1"/>
</dbReference>
<sequence>MSSFHGHPLGIVTLVAHFVQCASAFIVLGITAWAVRGTKSLTVIFALVVSVLTPVAFALSTGVSCVTRSRKWHILPLYLTDTVLSYLWLTVFIFLAQNFNQVSCSISRWNGEMVCSRKYAAEAFSFIAFFMSLGALMFQFFYTYSYKPQFPLPGEEQRAKETLHGNLETAGVL</sequence>
<dbReference type="Proteomes" id="UP001147782">
    <property type="component" value="Unassembled WGS sequence"/>
</dbReference>
<protein>
    <recommendedName>
        <fullName evidence="6">MARVEL domain-containing protein</fullName>
    </recommendedName>
</protein>
<feature type="transmembrane region" description="Helical" evidence="5">
    <location>
        <begin position="119"/>
        <end position="142"/>
    </location>
</feature>
<evidence type="ECO:0000256" key="1">
    <source>
        <dbReference type="ARBA" id="ARBA00004141"/>
    </source>
</evidence>
<proteinExistence type="predicted"/>
<dbReference type="RefSeq" id="XP_056557885.1">
    <property type="nucleotide sequence ID" value="XM_056695673.1"/>
</dbReference>
<comment type="subcellular location">
    <subcellularLocation>
        <location evidence="1">Membrane</location>
        <topology evidence="1">Multi-pass membrane protein</topology>
    </subcellularLocation>
</comment>
<feature type="transmembrane region" description="Helical" evidence="5">
    <location>
        <begin position="78"/>
        <end position="99"/>
    </location>
</feature>
<dbReference type="InterPro" id="IPR008253">
    <property type="entry name" value="Marvel"/>
</dbReference>
<dbReference type="Pfam" id="PF01284">
    <property type="entry name" value="MARVEL"/>
    <property type="match status" value="1"/>
</dbReference>
<feature type="domain" description="MARVEL" evidence="6">
    <location>
        <begin position="16"/>
        <end position="136"/>
    </location>
</feature>
<keyword evidence="2 5" id="KW-0812">Transmembrane</keyword>
<dbReference type="PANTHER" id="PTHR39608">
    <property type="entry name" value="INTEGRAL MEMBRANE PROTEIN (AFU_ORTHOLOGUE AFUA_5G08640)"/>
    <property type="match status" value="1"/>
</dbReference>
<evidence type="ECO:0000256" key="3">
    <source>
        <dbReference type="ARBA" id="ARBA00022989"/>
    </source>
</evidence>
<keyword evidence="3 5" id="KW-1133">Transmembrane helix</keyword>
<gene>
    <name evidence="7" type="ORF">N7496_002742</name>
</gene>
<evidence type="ECO:0000256" key="5">
    <source>
        <dbReference type="SAM" id="Phobius"/>
    </source>
</evidence>
<reference evidence="7" key="2">
    <citation type="journal article" date="2023" name="IMA Fungus">
        <title>Comparative genomic study of the Penicillium genus elucidates a diverse pangenome and 15 lateral gene transfer events.</title>
        <authorList>
            <person name="Petersen C."/>
            <person name="Sorensen T."/>
            <person name="Nielsen M.R."/>
            <person name="Sondergaard T.E."/>
            <person name="Sorensen J.L."/>
            <person name="Fitzpatrick D.A."/>
            <person name="Frisvad J.C."/>
            <person name="Nielsen K.L."/>
        </authorList>
    </citation>
    <scope>NUCLEOTIDE SEQUENCE</scope>
    <source>
        <strain evidence="7">IBT 29864</strain>
    </source>
</reference>
<name>A0A9W9SN33_9EURO</name>
<evidence type="ECO:0000313" key="8">
    <source>
        <dbReference type="Proteomes" id="UP001147782"/>
    </source>
</evidence>
<dbReference type="OrthoDB" id="20872at2759"/>
<dbReference type="EMBL" id="JAPZBS010000002">
    <property type="protein sequence ID" value="KAJ5380314.1"/>
    <property type="molecule type" value="Genomic_DNA"/>
</dbReference>
<reference evidence="7" key="1">
    <citation type="submission" date="2022-11" db="EMBL/GenBank/DDBJ databases">
        <authorList>
            <person name="Petersen C."/>
        </authorList>
    </citation>
    <scope>NUCLEOTIDE SEQUENCE</scope>
    <source>
        <strain evidence="7">IBT 29864</strain>
    </source>
</reference>
<comment type="caution">
    <text evidence="7">The sequence shown here is derived from an EMBL/GenBank/DDBJ whole genome shotgun (WGS) entry which is preliminary data.</text>
</comment>
<evidence type="ECO:0000256" key="4">
    <source>
        <dbReference type="ARBA" id="ARBA00023136"/>
    </source>
</evidence>
<dbReference type="GO" id="GO:0016020">
    <property type="term" value="C:membrane"/>
    <property type="evidence" value="ECO:0007669"/>
    <property type="project" value="UniProtKB-SubCell"/>
</dbReference>
<dbReference type="GeneID" id="81434850"/>
<feature type="transmembrane region" description="Helical" evidence="5">
    <location>
        <begin position="12"/>
        <end position="35"/>
    </location>
</feature>
<keyword evidence="4 5" id="KW-0472">Membrane</keyword>
<organism evidence="7 8">
    <name type="scientific">Penicillium cataractarum</name>
    <dbReference type="NCBI Taxonomy" id="2100454"/>
    <lineage>
        <taxon>Eukaryota</taxon>
        <taxon>Fungi</taxon>
        <taxon>Dikarya</taxon>
        <taxon>Ascomycota</taxon>
        <taxon>Pezizomycotina</taxon>
        <taxon>Eurotiomycetes</taxon>
        <taxon>Eurotiomycetidae</taxon>
        <taxon>Eurotiales</taxon>
        <taxon>Aspergillaceae</taxon>
        <taxon>Penicillium</taxon>
    </lineage>
</organism>